<gene>
    <name evidence="9" type="ORF">EDM21_20860</name>
</gene>
<evidence type="ECO:0000256" key="3">
    <source>
        <dbReference type="ARBA" id="ARBA00022793"/>
    </source>
</evidence>
<comment type="caution">
    <text evidence="9">The sequence shown here is derived from an EMBL/GenBank/DDBJ whole genome shotgun (WGS) entry which is preliminary data.</text>
</comment>
<keyword evidence="4 6" id="KW-0663">Pyridoxal phosphate</keyword>
<dbReference type="InterPro" id="IPR002129">
    <property type="entry name" value="PyrdxlP-dep_de-COase"/>
</dbReference>
<organism evidence="9 10">
    <name type="scientific">Paenibacillus lutrae</name>
    <dbReference type="NCBI Taxonomy" id="2078573"/>
    <lineage>
        <taxon>Bacteria</taxon>
        <taxon>Bacillati</taxon>
        <taxon>Bacillota</taxon>
        <taxon>Bacilli</taxon>
        <taxon>Bacillales</taxon>
        <taxon>Paenibacillaceae</taxon>
        <taxon>Paenibacillus</taxon>
    </lineage>
</organism>
<dbReference type="GO" id="GO:0008483">
    <property type="term" value="F:transaminase activity"/>
    <property type="evidence" value="ECO:0007669"/>
    <property type="project" value="UniProtKB-KW"/>
</dbReference>
<dbReference type="PROSITE" id="PS00392">
    <property type="entry name" value="DDC_GAD_HDC_YDC"/>
    <property type="match status" value="1"/>
</dbReference>
<keyword evidence="5 7" id="KW-0456">Lyase</keyword>
<evidence type="ECO:0000313" key="10">
    <source>
        <dbReference type="Proteomes" id="UP000490800"/>
    </source>
</evidence>
<dbReference type="InterPro" id="IPR015421">
    <property type="entry name" value="PyrdxlP-dep_Trfase_major"/>
</dbReference>
<evidence type="ECO:0000256" key="8">
    <source>
        <dbReference type="SAM" id="MobiDB-lite"/>
    </source>
</evidence>
<dbReference type="PANTHER" id="PTHR45677:SF8">
    <property type="entry name" value="CYSTEINE SULFINIC ACID DECARBOXYLASE"/>
    <property type="match status" value="1"/>
</dbReference>
<keyword evidence="3" id="KW-0210">Decarboxylase</keyword>
<accession>A0A7X3FLP7</accession>
<dbReference type="Proteomes" id="UP000490800">
    <property type="component" value="Unassembled WGS sequence"/>
</dbReference>
<keyword evidence="9" id="KW-0808">Transferase</keyword>
<evidence type="ECO:0000256" key="4">
    <source>
        <dbReference type="ARBA" id="ARBA00022898"/>
    </source>
</evidence>
<keyword evidence="9" id="KW-0032">Aminotransferase</keyword>
<feature type="modified residue" description="N6-(pyridoxal phosphate)lysine" evidence="6">
    <location>
        <position position="260"/>
    </location>
</feature>
<evidence type="ECO:0000256" key="1">
    <source>
        <dbReference type="ARBA" id="ARBA00001933"/>
    </source>
</evidence>
<dbReference type="SUPFAM" id="SSF53383">
    <property type="entry name" value="PLP-dependent transferases"/>
    <property type="match status" value="1"/>
</dbReference>
<dbReference type="GO" id="GO:0030170">
    <property type="term" value="F:pyridoxal phosphate binding"/>
    <property type="evidence" value="ECO:0007669"/>
    <property type="project" value="InterPro"/>
</dbReference>
<dbReference type="GO" id="GO:0005737">
    <property type="term" value="C:cytoplasm"/>
    <property type="evidence" value="ECO:0007669"/>
    <property type="project" value="TreeGrafter"/>
</dbReference>
<protein>
    <submittedName>
        <fullName evidence="9">Aspartate aminotransferase family protein</fullName>
    </submittedName>
</protein>
<evidence type="ECO:0000256" key="7">
    <source>
        <dbReference type="RuleBase" id="RU000382"/>
    </source>
</evidence>
<dbReference type="GO" id="GO:0004058">
    <property type="term" value="F:aromatic-L-amino-acid decarboxylase activity"/>
    <property type="evidence" value="ECO:0007669"/>
    <property type="project" value="UniProtKB-ARBA"/>
</dbReference>
<dbReference type="Pfam" id="PF00282">
    <property type="entry name" value="Pyridoxal_deC"/>
    <property type="match status" value="1"/>
</dbReference>
<evidence type="ECO:0000256" key="2">
    <source>
        <dbReference type="ARBA" id="ARBA00009533"/>
    </source>
</evidence>
<dbReference type="OrthoDB" id="9803665at2"/>
<evidence type="ECO:0000256" key="5">
    <source>
        <dbReference type="ARBA" id="ARBA00023239"/>
    </source>
</evidence>
<sequence length="446" mass="48768">MAGTLLEQRMIRWLCGLAGYASETEGEDCAASASAESLAHGAAGSALSGQERASAQGRHSDRSGEGSSPSTELLPHETTPRVRQPDSLNAAKPDGVFTSGGTQSNYMGLLLARDRFCMSRWHWNVRELGLHPAASRMRVLCSEAAHFTVKQSAAQLGLGEQAVVSIPVDSQHRMRPDLLEQQLTQLRDDGLLPFALVATAGTTDFGSIDPLPELAAIARRHDLWLHTDAAYGGALLLSDKHAGLLAGLDLADSIAVDFHKMFYQPISCGAFLLRDRHDFRFMRQLADYLNPAEDEEDGVPNLVTKSVQTTRRFDALKLYISLQHIGRLAFGEMIDYTLELAGGTAALIRQEPAFELMNEPVMNAIVFRYVPASCPVGRSPEEWSDELNVRIRSTLLSEGTAVLARTKANGRLWLKFTLLNPRTELKHTKQILQKAKEIGKALEAGG</sequence>
<dbReference type="InterPro" id="IPR015424">
    <property type="entry name" value="PyrdxlP-dep_Trfase"/>
</dbReference>
<dbReference type="Gene3D" id="3.40.640.10">
    <property type="entry name" value="Type I PLP-dependent aspartate aminotransferase-like (Major domain)"/>
    <property type="match status" value="1"/>
</dbReference>
<dbReference type="Gene3D" id="3.90.1150.10">
    <property type="entry name" value="Aspartate Aminotransferase, domain 1"/>
    <property type="match status" value="1"/>
</dbReference>
<reference evidence="9 10" key="1">
    <citation type="journal article" date="2019" name="Microorganisms">
        <title>Paenibacillus lutrae sp. nov., A Chitinolytic Species Isolated from A River Otter in Castril Natural Park, Granada, Spain.</title>
        <authorList>
            <person name="Rodriguez M."/>
            <person name="Reina J.C."/>
            <person name="Bejar V."/>
            <person name="Llamas I."/>
        </authorList>
    </citation>
    <scope>NUCLEOTIDE SEQUENCE [LARGE SCALE GENOMIC DNA]</scope>
    <source>
        <strain evidence="9 10">N10</strain>
    </source>
</reference>
<dbReference type="GO" id="GO:0019752">
    <property type="term" value="P:carboxylic acid metabolic process"/>
    <property type="evidence" value="ECO:0007669"/>
    <property type="project" value="InterPro"/>
</dbReference>
<dbReference type="InterPro" id="IPR021115">
    <property type="entry name" value="Pyridoxal-P_BS"/>
</dbReference>
<comment type="similarity">
    <text evidence="2 7">Belongs to the group II decarboxylase family.</text>
</comment>
<evidence type="ECO:0000256" key="6">
    <source>
        <dbReference type="PIRSR" id="PIRSR602129-50"/>
    </source>
</evidence>
<feature type="compositionally biased region" description="Basic and acidic residues" evidence="8">
    <location>
        <begin position="74"/>
        <end position="84"/>
    </location>
</feature>
<evidence type="ECO:0000313" key="9">
    <source>
        <dbReference type="EMBL" id="MVP01932.1"/>
    </source>
</evidence>
<feature type="compositionally biased region" description="Low complexity" evidence="8">
    <location>
        <begin position="40"/>
        <end position="49"/>
    </location>
</feature>
<dbReference type="InterPro" id="IPR015422">
    <property type="entry name" value="PyrdxlP-dep_Trfase_small"/>
</dbReference>
<proteinExistence type="inferred from homology"/>
<dbReference type="PANTHER" id="PTHR45677">
    <property type="entry name" value="GLUTAMATE DECARBOXYLASE-RELATED"/>
    <property type="match status" value="1"/>
</dbReference>
<name>A0A7X3FLP7_9BACL</name>
<dbReference type="EMBL" id="RHLK01000016">
    <property type="protein sequence ID" value="MVP01932.1"/>
    <property type="molecule type" value="Genomic_DNA"/>
</dbReference>
<comment type="cofactor">
    <cofactor evidence="1 6 7">
        <name>pyridoxal 5'-phosphate</name>
        <dbReference type="ChEBI" id="CHEBI:597326"/>
    </cofactor>
</comment>
<keyword evidence="10" id="KW-1185">Reference proteome</keyword>
<feature type="region of interest" description="Disordered" evidence="8">
    <location>
        <begin position="40"/>
        <end position="97"/>
    </location>
</feature>
<dbReference type="AlphaFoldDB" id="A0A7X3FLP7"/>